<dbReference type="Pfam" id="PF08432">
    <property type="entry name" value="Vfa1"/>
    <property type="match status" value="1"/>
</dbReference>
<evidence type="ECO:0000313" key="3">
    <source>
        <dbReference type="EMBL" id="KAL0070988.1"/>
    </source>
</evidence>
<feature type="compositionally biased region" description="Basic and acidic residues" evidence="1">
    <location>
        <begin position="54"/>
        <end position="77"/>
    </location>
</feature>
<organism evidence="2 4">
    <name type="scientific">Marasmius tenuissimus</name>
    <dbReference type="NCBI Taxonomy" id="585030"/>
    <lineage>
        <taxon>Eukaryota</taxon>
        <taxon>Fungi</taxon>
        <taxon>Dikarya</taxon>
        <taxon>Basidiomycota</taxon>
        <taxon>Agaricomycotina</taxon>
        <taxon>Agaricomycetes</taxon>
        <taxon>Agaricomycetidae</taxon>
        <taxon>Agaricales</taxon>
        <taxon>Marasmiineae</taxon>
        <taxon>Marasmiaceae</taxon>
        <taxon>Marasmius</taxon>
    </lineage>
</organism>
<accession>A0ABR2ZB53</accession>
<sequence length="157" mass="18089">MSFENKYYKRTAATAKACYVCHKPTTTVLATINTTDFIYACPTHLSDPGFATRIQDEKAKPSEEEIQRVKKEWEEKQKKKKEEKKEEKTDEKKEEKTDEKKEEKPVSPPPAPTPVVHEKYALHRDMFSSNASIRTPQKTADSAGKGTRSTFTRRSYQ</sequence>
<protein>
    <recommendedName>
        <fullName evidence="5">DUF1742-domain-containing protein</fullName>
    </recommendedName>
</protein>
<comment type="caution">
    <text evidence="2">The sequence shown here is derived from an EMBL/GenBank/DDBJ whole genome shotgun (WGS) entry which is preliminary data.</text>
</comment>
<feature type="compositionally biased region" description="Basic and acidic residues" evidence="1">
    <location>
        <begin position="116"/>
        <end position="126"/>
    </location>
</feature>
<name>A0ABR2ZB53_9AGAR</name>
<feature type="compositionally biased region" description="Basic and acidic residues" evidence="1">
    <location>
        <begin position="83"/>
        <end position="105"/>
    </location>
</feature>
<evidence type="ECO:0000313" key="2">
    <source>
        <dbReference type="EMBL" id="KAL0057702.1"/>
    </source>
</evidence>
<dbReference type="Proteomes" id="UP001437256">
    <property type="component" value="Unassembled WGS sequence"/>
</dbReference>
<reference evidence="2 4" key="1">
    <citation type="submission" date="2024-05" db="EMBL/GenBank/DDBJ databases">
        <title>A draft genome resource for the thread blight pathogen Marasmius tenuissimus strain MS-2.</title>
        <authorList>
            <person name="Yulfo-Soto G.E."/>
            <person name="Baruah I.K."/>
            <person name="Amoako-Attah I."/>
            <person name="Bukari Y."/>
            <person name="Meinhardt L.W."/>
            <person name="Bailey B.A."/>
            <person name="Cohen S.P."/>
        </authorList>
    </citation>
    <scope>NUCLEOTIDE SEQUENCE [LARGE SCALE GENOMIC DNA]</scope>
    <source>
        <strain evidence="2 4">MS-2</strain>
    </source>
</reference>
<feature type="compositionally biased region" description="Polar residues" evidence="1">
    <location>
        <begin position="147"/>
        <end position="157"/>
    </location>
</feature>
<keyword evidence="4" id="KW-1185">Reference proteome</keyword>
<feature type="region of interest" description="Disordered" evidence="1">
    <location>
        <begin position="48"/>
        <end position="157"/>
    </location>
</feature>
<proteinExistence type="predicted"/>
<gene>
    <name evidence="3" type="ORF">AAF712_002209</name>
    <name evidence="2" type="ORF">AAF712_015644</name>
</gene>
<dbReference type="PANTHER" id="PTHR28218:SF1">
    <property type="entry name" value="VPS4-ASSOCIATED PROTEIN 1"/>
    <property type="match status" value="1"/>
</dbReference>
<evidence type="ECO:0000313" key="4">
    <source>
        <dbReference type="Proteomes" id="UP001437256"/>
    </source>
</evidence>
<dbReference type="PANTHER" id="PTHR28218">
    <property type="entry name" value="VPS4-ASSOCIATED PROTEIN 1"/>
    <property type="match status" value="1"/>
</dbReference>
<feature type="compositionally biased region" description="Polar residues" evidence="1">
    <location>
        <begin position="127"/>
        <end position="140"/>
    </location>
</feature>
<evidence type="ECO:0000256" key="1">
    <source>
        <dbReference type="SAM" id="MobiDB-lite"/>
    </source>
</evidence>
<evidence type="ECO:0008006" key="5">
    <source>
        <dbReference type="Google" id="ProtNLM"/>
    </source>
</evidence>
<dbReference type="InterPro" id="IPR013640">
    <property type="entry name" value="Vfa1"/>
</dbReference>
<dbReference type="EMBL" id="JBBXMP010000005">
    <property type="protein sequence ID" value="KAL0070988.1"/>
    <property type="molecule type" value="Genomic_DNA"/>
</dbReference>
<dbReference type="EMBL" id="JBBXMP010000458">
    <property type="protein sequence ID" value="KAL0057702.1"/>
    <property type="molecule type" value="Genomic_DNA"/>
</dbReference>